<dbReference type="GeneID" id="71856338"/>
<organism evidence="2 3">
    <name type="scientific">Natribaculum luteum</name>
    <dbReference type="NCBI Taxonomy" id="1586232"/>
    <lineage>
        <taxon>Archaea</taxon>
        <taxon>Methanobacteriati</taxon>
        <taxon>Methanobacteriota</taxon>
        <taxon>Stenosarchaea group</taxon>
        <taxon>Halobacteria</taxon>
        <taxon>Halobacteriales</taxon>
        <taxon>Natrialbaceae</taxon>
        <taxon>Natribaculum</taxon>
    </lineage>
</organism>
<keyword evidence="2" id="KW-0560">Oxidoreductase</keyword>
<dbReference type="GO" id="GO:0016491">
    <property type="term" value="F:oxidoreductase activity"/>
    <property type="evidence" value="ECO:0007669"/>
    <property type="project" value="UniProtKB-KW"/>
</dbReference>
<evidence type="ECO:0000259" key="1">
    <source>
        <dbReference type="Pfam" id="PF07992"/>
    </source>
</evidence>
<protein>
    <submittedName>
        <fullName evidence="2">NAD(P)/FAD-dependent oxidoreductase</fullName>
        <ecNumber evidence="2">1.6.5.-</ecNumber>
    </submittedName>
</protein>
<dbReference type="InterPro" id="IPR052541">
    <property type="entry name" value="SQRD"/>
</dbReference>
<dbReference type="PANTHER" id="PTHR43755:SF1">
    <property type="entry name" value="FAD-DEPENDENT PYRIDINE NUCLEOTIDE-DISULPHIDE OXIDOREDUCTASE"/>
    <property type="match status" value="1"/>
</dbReference>
<dbReference type="EC" id="1.6.5.-" evidence="2"/>
<dbReference type="InterPro" id="IPR023753">
    <property type="entry name" value="FAD/NAD-binding_dom"/>
</dbReference>
<name>A0ABD5P1J6_9EURY</name>
<dbReference type="PRINTS" id="PR00368">
    <property type="entry name" value="FADPNR"/>
</dbReference>
<dbReference type="EMBL" id="JBHSDJ010000105">
    <property type="protein sequence ID" value="MFC4247899.1"/>
    <property type="molecule type" value="Genomic_DNA"/>
</dbReference>
<comment type="caution">
    <text evidence="2">The sequence shown here is derived from an EMBL/GenBank/DDBJ whole genome shotgun (WGS) entry which is preliminary data.</text>
</comment>
<gene>
    <name evidence="2" type="ORF">ACFOZ7_13240</name>
</gene>
<dbReference type="SUPFAM" id="SSF51905">
    <property type="entry name" value="FAD/NAD(P)-binding domain"/>
    <property type="match status" value="2"/>
</dbReference>
<sequence length="388" mass="42842">MSSDRETGREQRIVIVGGGTGGTVVANKLATELREELDAGDVDLTLVTDSPDHVYKPIFLYVAFNRKDVADSRRPNRELLDQRVDLRIDRVVDVDTDARRLAFEGENEALSYDHLVVATGTTLVPETIDGLTDGGHHFYSAAGAERLRDELAEFTSGHLVVSTIGMPHMCPAAPIEFPLIADEWLQKRGCRDDIDITYTYPLERAHGLESVADWVTPLFEERGIGLETSFEVEAVDPDRQTVATTDGRTLEYDLLVTIPPHAGSDLASRADLGDEWIEVDRHTLEATRADDVYAIGDITDVPTSKAGSAAHYQAGVVADRIASEVRGHPPTARYDGKTLCFVETGLEKATFVSFGYDEQPVVRPPSRFVHWAKLAYNESYWLTARGLL</sequence>
<evidence type="ECO:0000313" key="3">
    <source>
        <dbReference type="Proteomes" id="UP001595821"/>
    </source>
</evidence>
<dbReference type="AlphaFoldDB" id="A0ABD5P1J6"/>
<dbReference type="PANTHER" id="PTHR43755">
    <property type="match status" value="1"/>
</dbReference>
<dbReference type="InterPro" id="IPR036188">
    <property type="entry name" value="FAD/NAD-bd_sf"/>
</dbReference>
<dbReference type="Proteomes" id="UP001595821">
    <property type="component" value="Unassembled WGS sequence"/>
</dbReference>
<feature type="domain" description="FAD/NAD(P)-binding" evidence="1">
    <location>
        <begin position="12"/>
        <end position="302"/>
    </location>
</feature>
<accession>A0ABD5P1J6</accession>
<dbReference type="Pfam" id="PF07992">
    <property type="entry name" value="Pyr_redox_2"/>
    <property type="match status" value="1"/>
</dbReference>
<dbReference type="RefSeq" id="WP_246975425.1">
    <property type="nucleotide sequence ID" value="NZ_CP095398.1"/>
</dbReference>
<reference evidence="2 3" key="1">
    <citation type="journal article" date="2014" name="Int. J. Syst. Evol. Microbiol.">
        <title>Complete genome sequence of Corynebacterium casei LMG S-19264T (=DSM 44701T), isolated from a smear-ripened cheese.</title>
        <authorList>
            <consortium name="US DOE Joint Genome Institute (JGI-PGF)"/>
            <person name="Walter F."/>
            <person name="Albersmeier A."/>
            <person name="Kalinowski J."/>
            <person name="Ruckert C."/>
        </authorList>
    </citation>
    <scope>NUCLEOTIDE SEQUENCE [LARGE SCALE GENOMIC DNA]</scope>
    <source>
        <strain evidence="2 3">IBRC-M 10912</strain>
    </source>
</reference>
<evidence type="ECO:0000313" key="2">
    <source>
        <dbReference type="EMBL" id="MFC4247899.1"/>
    </source>
</evidence>
<dbReference type="Gene3D" id="3.50.50.60">
    <property type="entry name" value="FAD/NAD(P)-binding domain"/>
    <property type="match status" value="2"/>
</dbReference>
<proteinExistence type="predicted"/>